<accession>A0A822YV06</accession>
<dbReference type="AlphaFoldDB" id="A0A822YV06"/>
<dbReference type="EMBL" id="DUZY01000004">
    <property type="protein sequence ID" value="DAD36387.1"/>
    <property type="molecule type" value="Genomic_DNA"/>
</dbReference>
<comment type="caution">
    <text evidence="1">The sequence shown here is derived from an EMBL/GenBank/DDBJ whole genome shotgun (WGS) entry which is preliminary data.</text>
</comment>
<gene>
    <name evidence="1" type="ORF">HUJ06_007028</name>
</gene>
<keyword evidence="2" id="KW-1185">Reference proteome</keyword>
<protein>
    <submittedName>
        <fullName evidence="1">Uncharacterized protein</fullName>
    </submittedName>
</protein>
<reference evidence="1 2" key="1">
    <citation type="journal article" date="2020" name="Mol. Biol. Evol.">
        <title>Distinct Expression and Methylation Patterns for Genes with Different Fates following a Single Whole-Genome Duplication in Flowering Plants.</title>
        <authorList>
            <person name="Shi T."/>
            <person name="Rahmani R.S."/>
            <person name="Gugger P.F."/>
            <person name="Wang M."/>
            <person name="Li H."/>
            <person name="Zhang Y."/>
            <person name="Li Z."/>
            <person name="Wang Q."/>
            <person name="Van de Peer Y."/>
            <person name="Marchal K."/>
            <person name="Chen J."/>
        </authorList>
    </citation>
    <scope>NUCLEOTIDE SEQUENCE [LARGE SCALE GENOMIC DNA]</scope>
    <source>
        <tissue evidence="1">Leaf</tissue>
    </source>
</reference>
<evidence type="ECO:0000313" key="2">
    <source>
        <dbReference type="Proteomes" id="UP000607653"/>
    </source>
</evidence>
<dbReference type="Proteomes" id="UP000607653">
    <property type="component" value="Unassembled WGS sequence"/>
</dbReference>
<evidence type="ECO:0000313" key="1">
    <source>
        <dbReference type="EMBL" id="DAD36387.1"/>
    </source>
</evidence>
<proteinExistence type="predicted"/>
<sequence length="47" mass="5393">MPAGVELGNSIEDHNQSALMPSWKRHQCEENTNMGLLTLFKLVHTQW</sequence>
<name>A0A822YV06_NELNU</name>
<organism evidence="1 2">
    <name type="scientific">Nelumbo nucifera</name>
    <name type="common">Sacred lotus</name>
    <dbReference type="NCBI Taxonomy" id="4432"/>
    <lineage>
        <taxon>Eukaryota</taxon>
        <taxon>Viridiplantae</taxon>
        <taxon>Streptophyta</taxon>
        <taxon>Embryophyta</taxon>
        <taxon>Tracheophyta</taxon>
        <taxon>Spermatophyta</taxon>
        <taxon>Magnoliopsida</taxon>
        <taxon>Proteales</taxon>
        <taxon>Nelumbonaceae</taxon>
        <taxon>Nelumbo</taxon>
    </lineage>
</organism>